<dbReference type="InterPro" id="IPR010065">
    <property type="entry name" value="AA_ABC_transptr_permease_3TM"/>
</dbReference>
<dbReference type="GO" id="GO:0043190">
    <property type="term" value="C:ATP-binding cassette (ABC) transporter complex"/>
    <property type="evidence" value="ECO:0007669"/>
    <property type="project" value="InterPro"/>
</dbReference>
<evidence type="ECO:0000259" key="10">
    <source>
        <dbReference type="PROSITE" id="PS50928"/>
    </source>
</evidence>
<gene>
    <name evidence="12" type="primary">glnP</name>
    <name evidence="11" type="ORF">EIG79_04735</name>
    <name evidence="12" type="ORF">NCTC10926_02256</name>
</gene>
<name>A0A0F5F2W9_AVIPA</name>
<evidence type="ECO:0000313" key="14">
    <source>
        <dbReference type="Proteomes" id="UP000294229"/>
    </source>
</evidence>
<evidence type="ECO:0000256" key="1">
    <source>
        <dbReference type="ARBA" id="ARBA00004429"/>
    </source>
</evidence>
<feature type="transmembrane region" description="Helical" evidence="9">
    <location>
        <begin position="163"/>
        <end position="180"/>
    </location>
</feature>
<dbReference type="EMBL" id="RQXS01000015">
    <property type="protein sequence ID" value="RZN60010.1"/>
    <property type="molecule type" value="Genomic_DNA"/>
</dbReference>
<dbReference type="Pfam" id="PF00528">
    <property type="entry name" value="BPD_transp_1"/>
    <property type="match status" value="1"/>
</dbReference>
<dbReference type="RefSeq" id="WP_046097613.1">
    <property type="nucleotide sequence ID" value="NZ_LAEN01000003.1"/>
</dbReference>
<dbReference type="PANTHER" id="PTHR30614:SF36">
    <property type="entry name" value="ABC TRANSPORTER MEMBRANE-SPANNING PERMEASE-GLUTAMINE TRANSPORT"/>
    <property type="match status" value="1"/>
</dbReference>
<dbReference type="EMBL" id="UFSW01000001">
    <property type="protein sequence ID" value="SUU98813.1"/>
    <property type="molecule type" value="Genomic_DNA"/>
</dbReference>
<evidence type="ECO:0000313" key="13">
    <source>
        <dbReference type="Proteomes" id="UP000254620"/>
    </source>
</evidence>
<feature type="transmembrane region" description="Helical" evidence="9">
    <location>
        <begin position="192"/>
        <end position="212"/>
    </location>
</feature>
<reference evidence="11 14" key="2">
    <citation type="submission" date="2018-11" db="EMBL/GenBank/DDBJ databases">
        <title>Sequencing Av. paragallinarum serogroups.</title>
        <authorList>
            <person name="Hellmuth J.E."/>
            <person name="Boucher C.E."/>
            <person name="Cason E.D."/>
        </authorList>
    </citation>
    <scope>NUCLEOTIDE SEQUENCE [LARGE SCALE GENOMIC DNA]</scope>
    <source>
        <strain evidence="11 14">SA-3</strain>
    </source>
</reference>
<dbReference type="GO" id="GO:0006865">
    <property type="term" value="P:amino acid transport"/>
    <property type="evidence" value="ECO:0007669"/>
    <property type="project" value="UniProtKB-KW"/>
</dbReference>
<reference evidence="12 13" key="1">
    <citation type="submission" date="2018-06" db="EMBL/GenBank/DDBJ databases">
        <authorList>
            <consortium name="Pathogen Informatics"/>
            <person name="Doyle S."/>
        </authorList>
    </citation>
    <scope>NUCLEOTIDE SEQUENCE [LARGE SCALE GENOMIC DNA]</scope>
    <source>
        <strain evidence="12 13">NCTC10926</strain>
    </source>
</reference>
<keyword evidence="3 9" id="KW-0813">Transport</keyword>
<feature type="transmembrane region" description="Helical" evidence="9">
    <location>
        <begin position="57"/>
        <end position="76"/>
    </location>
</feature>
<dbReference type="Proteomes" id="UP000254620">
    <property type="component" value="Unassembled WGS sequence"/>
</dbReference>
<evidence type="ECO:0000256" key="4">
    <source>
        <dbReference type="ARBA" id="ARBA00022475"/>
    </source>
</evidence>
<evidence type="ECO:0000256" key="5">
    <source>
        <dbReference type="ARBA" id="ARBA00022692"/>
    </source>
</evidence>
<dbReference type="SUPFAM" id="SSF161098">
    <property type="entry name" value="MetI-like"/>
    <property type="match status" value="1"/>
</dbReference>
<proteinExistence type="inferred from homology"/>
<keyword evidence="5 9" id="KW-0812">Transmembrane</keyword>
<evidence type="ECO:0000256" key="2">
    <source>
        <dbReference type="ARBA" id="ARBA00010072"/>
    </source>
</evidence>
<evidence type="ECO:0000313" key="12">
    <source>
        <dbReference type="EMBL" id="SUU98813.1"/>
    </source>
</evidence>
<comment type="subcellular location">
    <subcellularLocation>
        <location evidence="1">Cell inner membrane</location>
        <topology evidence="1">Multi-pass membrane protein</topology>
    </subcellularLocation>
    <subcellularLocation>
        <location evidence="9">Cell membrane</location>
        <topology evidence="9">Multi-pass membrane protein</topology>
    </subcellularLocation>
</comment>
<feature type="domain" description="ABC transmembrane type-1" evidence="10">
    <location>
        <begin position="19"/>
        <end position="213"/>
    </location>
</feature>
<comment type="similarity">
    <text evidence="2">Belongs to the binding-protein-dependent transport system permease family. HisMQ subfamily.</text>
</comment>
<keyword evidence="4" id="KW-1003">Cell membrane</keyword>
<dbReference type="CDD" id="cd06261">
    <property type="entry name" value="TM_PBP2"/>
    <property type="match status" value="1"/>
</dbReference>
<feature type="transmembrane region" description="Helical" evidence="9">
    <location>
        <begin position="82"/>
        <end position="102"/>
    </location>
</feature>
<dbReference type="InterPro" id="IPR043429">
    <property type="entry name" value="ArtM/GltK/GlnP/TcyL/YhdX-like"/>
</dbReference>
<evidence type="ECO:0000313" key="11">
    <source>
        <dbReference type="EMBL" id="RZN60010.1"/>
    </source>
</evidence>
<organism evidence="11 14">
    <name type="scientific">Avibacterium paragallinarum</name>
    <name type="common">Haemophilus gallinarum</name>
    <dbReference type="NCBI Taxonomy" id="728"/>
    <lineage>
        <taxon>Bacteria</taxon>
        <taxon>Pseudomonadati</taxon>
        <taxon>Pseudomonadota</taxon>
        <taxon>Gammaproteobacteria</taxon>
        <taxon>Pasteurellales</taxon>
        <taxon>Pasteurellaceae</taxon>
        <taxon>Avibacterium</taxon>
    </lineage>
</organism>
<keyword evidence="8 9" id="KW-0472">Membrane</keyword>
<evidence type="ECO:0000256" key="9">
    <source>
        <dbReference type="RuleBase" id="RU363032"/>
    </source>
</evidence>
<dbReference type="Proteomes" id="UP000294229">
    <property type="component" value="Unassembled WGS sequence"/>
</dbReference>
<evidence type="ECO:0000256" key="8">
    <source>
        <dbReference type="ARBA" id="ARBA00023136"/>
    </source>
</evidence>
<evidence type="ECO:0000256" key="7">
    <source>
        <dbReference type="ARBA" id="ARBA00022989"/>
    </source>
</evidence>
<dbReference type="AlphaFoldDB" id="A0A0F5F2W9"/>
<dbReference type="PANTHER" id="PTHR30614">
    <property type="entry name" value="MEMBRANE COMPONENT OF AMINO ACID ABC TRANSPORTER"/>
    <property type="match status" value="1"/>
</dbReference>
<dbReference type="InterPro" id="IPR035906">
    <property type="entry name" value="MetI-like_sf"/>
</dbReference>
<dbReference type="InterPro" id="IPR000515">
    <property type="entry name" value="MetI-like"/>
</dbReference>
<keyword evidence="7 9" id="KW-1133">Transmembrane helix</keyword>
<dbReference type="Gene3D" id="1.10.3720.10">
    <property type="entry name" value="MetI-like"/>
    <property type="match status" value="1"/>
</dbReference>
<keyword evidence="6" id="KW-0029">Amino-acid transport</keyword>
<evidence type="ECO:0000256" key="3">
    <source>
        <dbReference type="ARBA" id="ARBA00022448"/>
    </source>
</evidence>
<dbReference type="PROSITE" id="PS50928">
    <property type="entry name" value="ABC_TM1"/>
    <property type="match status" value="1"/>
</dbReference>
<accession>A0A0F5F2W9</accession>
<dbReference type="eggNOG" id="COG0765">
    <property type="taxonomic scope" value="Bacteria"/>
</dbReference>
<feature type="transmembrane region" description="Helical" evidence="9">
    <location>
        <begin position="25"/>
        <end position="45"/>
    </location>
</feature>
<dbReference type="OrthoDB" id="92598at2"/>
<dbReference type="NCBIfam" id="TIGR01726">
    <property type="entry name" value="HEQRo_perm_3TM"/>
    <property type="match status" value="1"/>
</dbReference>
<protein>
    <submittedName>
        <fullName evidence="11">Amino acid ABC transporter permease</fullName>
    </submittedName>
    <submittedName>
        <fullName evidence="12">Glutamine transport system permease protein glnP</fullName>
    </submittedName>
</protein>
<dbReference type="GO" id="GO:0022857">
    <property type="term" value="F:transmembrane transporter activity"/>
    <property type="evidence" value="ECO:0007669"/>
    <property type="project" value="InterPro"/>
</dbReference>
<sequence length="222" mass="25169">MGLTILFEGNNLARLLNGLKITAEIAFISVLFSCVFGVLFGIVMTSKHTVVRFFSRVYLETVRIIPLLVWLFIAYFGMAKWFGLHLDGFSVCILVFIVWGTAEMGDLVRGALHSIEKHQRESAYALGLNRTQTLIYILLPQSLKRVTPSAINLFTRMIKTSSLAMLIGVLDVVKVGQQIIETSLFRAPSAAFWIYGVIFGLYFLICYPLSLFSRYIENHWEK</sequence>
<evidence type="ECO:0000256" key="6">
    <source>
        <dbReference type="ARBA" id="ARBA00022970"/>
    </source>
</evidence>